<reference evidence="1 2" key="1">
    <citation type="submission" date="2021-05" db="EMBL/GenBank/DDBJ databases">
        <title>A Polyphasic approach of four new species of the genus Ohtaekwangia: Ohtaekwangia histidinii sp. nov., Ohtaekwangia cretensis sp. nov., Ohtaekwangia indiensis sp. nov., Ohtaekwangia reichenbachii sp. nov. from diverse environment.</title>
        <authorList>
            <person name="Octaviana S."/>
        </authorList>
    </citation>
    <scope>NUCLEOTIDE SEQUENCE [LARGE SCALE GENOMIC DNA]</scope>
    <source>
        <strain evidence="1 2">PWU5</strain>
    </source>
</reference>
<protein>
    <submittedName>
        <fullName evidence="1">Uncharacterized protein</fullName>
    </submittedName>
</protein>
<name>A0AAP2GSP1_9BACT</name>
<accession>A0AAP2GSP1</accession>
<dbReference type="AlphaFoldDB" id="A0AAP2GSP1"/>
<dbReference type="Proteomes" id="UP001319080">
    <property type="component" value="Unassembled WGS sequence"/>
</dbReference>
<evidence type="ECO:0000313" key="1">
    <source>
        <dbReference type="EMBL" id="MBT1711434.1"/>
    </source>
</evidence>
<gene>
    <name evidence="1" type="ORF">KK062_24540</name>
</gene>
<dbReference type="EMBL" id="JAHESE010000034">
    <property type="protein sequence ID" value="MBT1711434.1"/>
    <property type="molecule type" value="Genomic_DNA"/>
</dbReference>
<keyword evidence="2" id="KW-1185">Reference proteome</keyword>
<evidence type="ECO:0000313" key="2">
    <source>
        <dbReference type="Proteomes" id="UP001319080"/>
    </source>
</evidence>
<comment type="caution">
    <text evidence="1">The sequence shown here is derived from an EMBL/GenBank/DDBJ whole genome shotgun (WGS) entry which is preliminary data.</text>
</comment>
<sequence>MIRFTSVLLTTLCLCYVQMSHAQSRIKRLRNALEALQQRQEVPLDMIYSRSTESLLRNYNQEIKFLDSLKVLKKEGCVQADPNITLDIDYPLRKNPDPCKMPIYTGKKTPAFKSLRFPDLKYVMESFNDMIKHVENLTTAAHSFQSRVNANDLEYRTAISDYNKRFRQYAENELTKQIQKNCENRNKNVQILITQQYQHLETARIQAATALRPNFFQRFFSKKCSAAYRNVWKEYIPDKNPAIPVNSTQVTSK</sequence>
<organism evidence="1 2">
    <name type="scientific">Dawidia cretensis</name>
    <dbReference type="NCBI Taxonomy" id="2782350"/>
    <lineage>
        <taxon>Bacteria</taxon>
        <taxon>Pseudomonadati</taxon>
        <taxon>Bacteroidota</taxon>
        <taxon>Cytophagia</taxon>
        <taxon>Cytophagales</taxon>
        <taxon>Chryseotaleaceae</taxon>
        <taxon>Dawidia</taxon>
    </lineage>
</organism>
<proteinExistence type="predicted"/>
<dbReference type="RefSeq" id="WP_254087010.1">
    <property type="nucleotide sequence ID" value="NZ_JAHESE010000034.1"/>
</dbReference>